<dbReference type="GO" id="GO:0016787">
    <property type="term" value="F:hydrolase activity"/>
    <property type="evidence" value="ECO:0007669"/>
    <property type="project" value="UniProtKB-KW"/>
</dbReference>
<sequence>MARDVLLGGSSALLAARLADRLLARGAGRVTIVTPPGRPPAATGGAASADDRPRDPRLLVVDAGPTGDLPEDVRADVVWLLTGDAGPVPGRDARADAALARSVVARLPVLGAAGIVHVTADELCRPLGTSARPVDAIVACVHTTVEEEVATACAEHGIGHRLVRTVSPVGALSPAGTESGPDAVATAGVVPPGVRPGEPVPAGLHRFLAALRSVVDEVTARAPDYFGTRPLRCLVPPESVVRLTPMDEVTRVLVELVDDPATAGGRFRLAASGVVPVDGLLQRIGDVYGVRLLPVQDPAELDPIDRLLHDRLTGFLAEPSPWTGYRETTTGPREWAPPAQRALLRRVRRAQEAAEEAARDRQERVPERLVRTTIDVAGRPLTYHLAVPPAVPGPGGTPAGGGLGAEPVVLLNALGQSPAFWHPLIDRLSARRRVLVVDPRGPEDDGPASVPGLNEHADDLEAVLKNESVERCHLVGWCTGPKQAVRFAVRRPDVVASMVFLNGSFRAEGGHDGLDTPYERNLDYLCRTLVRRPEQAGRLLRLFGGEDPPASRPDEVLALTSDALREEVRAPFLSAQALVPYAFQMLAFWGDDVSAEAGQVRVPVLAVGAEHDRIVSTPRLRAAAARFPSGRFVELRGATHQCLYDRADVLAGLIEEFVADPAAMTCADATAGLAGEVDR</sequence>
<organism evidence="3 4">
    <name type="scientific">Microbispora hainanensis</name>
    <dbReference type="NCBI Taxonomy" id="568844"/>
    <lineage>
        <taxon>Bacteria</taxon>
        <taxon>Bacillati</taxon>
        <taxon>Actinomycetota</taxon>
        <taxon>Actinomycetes</taxon>
        <taxon>Streptosporangiales</taxon>
        <taxon>Streptosporangiaceae</taxon>
        <taxon>Microbispora</taxon>
    </lineage>
</organism>
<evidence type="ECO:0000313" key="4">
    <source>
        <dbReference type="Proteomes" id="UP001432011"/>
    </source>
</evidence>
<dbReference type="EMBL" id="CP108085">
    <property type="protein sequence ID" value="WUP77853.1"/>
    <property type="molecule type" value="Genomic_DNA"/>
</dbReference>
<feature type="domain" description="AB hydrolase-1" evidence="2">
    <location>
        <begin position="407"/>
        <end position="641"/>
    </location>
</feature>
<dbReference type="InterPro" id="IPR036291">
    <property type="entry name" value="NAD(P)-bd_dom_sf"/>
</dbReference>
<evidence type="ECO:0000256" key="1">
    <source>
        <dbReference type="SAM" id="MobiDB-lite"/>
    </source>
</evidence>
<proteinExistence type="predicted"/>
<dbReference type="PANTHER" id="PTHR43433">
    <property type="entry name" value="HYDROLASE, ALPHA/BETA FOLD FAMILY PROTEIN"/>
    <property type="match status" value="1"/>
</dbReference>
<dbReference type="InterPro" id="IPR029058">
    <property type="entry name" value="AB_hydrolase_fold"/>
</dbReference>
<keyword evidence="4" id="KW-1185">Reference proteome</keyword>
<dbReference type="Gene3D" id="3.40.50.1820">
    <property type="entry name" value="alpha/beta hydrolase"/>
    <property type="match status" value="1"/>
</dbReference>
<dbReference type="SUPFAM" id="SSF53474">
    <property type="entry name" value="alpha/beta-Hydrolases"/>
    <property type="match status" value="1"/>
</dbReference>
<dbReference type="InterPro" id="IPR050471">
    <property type="entry name" value="AB_hydrolase"/>
</dbReference>
<dbReference type="Proteomes" id="UP001432011">
    <property type="component" value="Chromosome"/>
</dbReference>
<gene>
    <name evidence="3" type="ORF">OG913_12875</name>
</gene>
<feature type="region of interest" description="Disordered" evidence="1">
    <location>
        <begin position="33"/>
        <end position="56"/>
    </location>
</feature>
<dbReference type="InterPro" id="IPR000073">
    <property type="entry name" value="AB_hydrolase_1"/>
</dbReference>
<protein>
    <submittedName>
        <fullName evidence="3">Alpha/beta hydrolase</fullName>
    </submittedName>
</protein>
<dbReference type="Pfam" id="PF00561">
    <property type="entry name" value="Abhydrolase_1"/>
    <property type="match status" value="1"/>
</dbReference>
<dbReference type="PANTHER" id="PTHR43433:SF5">
    <property type="entry name" value="AB HYDROLASE-1 DOMAIN-CONTAINING PROTEIN"/>
    <property type="match status" value="1"/>
</dbReference>
<keyword evidence="3" id="KW-0378">Hydrolase</keyword>
<dbReference type="RefSeq" id="WP_142648890.1">
    <property type="nucleotide sequence ID" value="NZ_CP108085.1"/>
</dbReference>
<name>A0ABZ1SZP2_9ACTN</name>
<accession>A0ABZ1SZP2</accession>
<evidence type="ECO:0000313" key="3">
    <source>
        <dbReference type="EMBL" id="WUP77853.1"/>
    </source>
</evidence>
<evidence type="ECO:0000259" key="2">
    <source>
        <dbReference type="Pfam" id="PF00561"/>
    </source>
</evidence>
<dbReference type="SUPFAM" id="SSF51735">
    <property type="entry name" value="NAD(P)-binding Rossmann-fold domains"/>
    <property type="match status" value="1"/>
</dbReference>
<reference evidence="3" key="1">
    <citation type="submission" date="2022-10" db="EMBL/GenBank/DDBJ databases">
        <title>The complete genomes of actinobacterial strains from the NBC collection.</title>
        <authorList>
            <person name="Joergensen T.S."/>
            <person name="Alvarez Arevalo M."/>
            <person name="Sterndorff E.B."/>
            <person name="Faurdal D."/>
            <person name="Vuksanovic O."/>
            <person name="Mourched A.-S."/>
            <person name="Charusanti P."/>
            <person name="Shaw S."/>
            <person name="Blin K."/>
            <person name="Weber T."/>
        </authorList>
    </citation>
    <scope>NUCLEOTIDE SEQUENCE</scope>
    <source>
        <strain evidence="3">NBC_00254</strain>
    </source>
</reference>